<dbReference type="FunFam" id="2.70.150.10:FF:000160">
    <property type="entry name" value="Sarcoplasmic/endoplasmic reticulum calcium ATPase 1"/>
    <property type="match status" value="1"/>
</dbReference>
<dbReference type="InterPro" id="IPR018303">
    <property type="entry name" value="ATPase_P-typ_P_site"/>
</dbReference>
<evidence type="ECO:0000256" key="2">
    <source>
        <dbReference type="ARBA" id="ARBA00005675"/>
    </source>
</evidence>
<comment type="caution">
    <text evidence="15">The sequence shown here is derived from an EMBL/GenBank/DDBJ whole genome shotgun (WGS) entry which is preliminary data.</text>
</comment>
<keyword evidence="9" id="KW-1278">Translocase</keyword>
<keyword evidence="6" id="KW-0547">Nucleotide-binding</keyword>
<evidence type="ECO:0000256" key="9">
    <source>
        <dbReference type="ARBA" id="ARBA00022967"/>
    </source>
</evidence>
<evidence type="ECO:0000256" key="8">
    <source>
        <dbReference type="ARBA" id="ARBA00022842"/>
    </source>
</evidence>
<feature type="transmembrane region" description="Helical" evidence="13">
    <location>
        <begin position="278"/>
        <end position="305"/>
    </location>
</feature>
<dbReference type="Gene3D" id="2.70.150.10">
    <property type="entry name" value="Calcium-transporting ATPase, cytoplasmic transduction domain A"/>
    <property type="match status" value="1"/>
</dbReference>
<dbReference type="NCBIfam" id="TIGR01494">
    <property type="entry name" value="ATPase_P-type"/>
    <property type="match status" value="3"/>
</dbReference>
<keyword evidence="3" id="KW-1003">Cell membrane</keyword>
<dbReference type="Pfam" id="PF00690">
    <property type="entry name" value="Cation_ATPase_N"/>
    <property type="match status" value="1"/>
</dbReference>
<evidence type="ECO:0000313" key="15">
    <source>
        <dbReference type="EMBL" id="MBZ0157299.1"/>
    </source>
</evidence>
<comment type="similarity">
    <text evidence="2">Belongs to the cation transport ATPase (P-type) (TC 3.A.3) family. Type IIA subfamily.</text>
</comment>
<keyword evidence="4" id="KW-0597">Phosphoprotein</keyword>
<dbReference type="SUPFAM" id="SSF81665">
    <property type="entry name" value="Calcium ATPase, transmembrane domain M"/>
    <property type="match status" value="1"/>
</dbReference>
<dbReference type="Gene3D" id="3.40.1110.10">
    <property type="entry name" value="Calcium-transporting ATPase, cytoplasmic domain N"/>
    <property type="match status" value="1"/>
</dbReference>
<evidence type="ECO:0000256" key="1">
    <source>
        <dbReference type="ARBA" id="ARBA00004651"/>
    </source>
</evidence>
<dbReference type="InterPro" id="IPR059000">
    <property type="entry name" value="ATPase_P-type_domA"/>
</dbReference>
<dbReference type="SFLD" id="SFLDS00003">
    <property type="entry name" value="Haloacid_Dehalogenase"/>
    <property type="match status" value="1"/>
</dbReference>
<evidence type="ECO:0000256" key="10">
    <source>
        <dbReference type="ARBA" id="ARBA00022989"/>
    </source>
</evidence>
<evidence type="ECO:0000256" key="6">
    <source>
        <dbReference type="ARBA" id="ARBA00022741"/>
    </source>
</evidence>
<dbReference type="Gene3D" id="1.20.1110.10">
    <property type="entry name" value="Calcium-transporting ATPase, transmembrane domain"/>
    <property type="match status" value="1"/>
</dbReference>
<dbReference type="PRINTS" id="PR00120">
    <property type="entry name" value="HATPASE"/>
</dbReference>
<organism evidence="15 16">
    <name type="scientific">Candidatus Nitrobium versatile</name>
    <dbReference type="NCBI Taxonomy" id="2884831"/>
    <lineage>
        <taxon>Bacteria</taxon>
        <taxon>Pseudomonadati</taxon>
        <taxon>Nitrospirota</taxon>
        <taxon>Nitrospiria</taxon>
        <taxon>Nitrospirales</taxon>
        <taxon>Nitrospiraceae</taxon>
        <taxon>Candidatus Nitrobium</taxon>
    </lineage>
</organism>
<comment type="subcellular location">
    <subcellularLocation>
        <location evidence="1">Cell membrane</location>
        <topology evidence="1">Multi-pass membrane protein</topology>
    </subcellularLocation>
</comment>
<evidence type="ECO:0000256" key="12">
    <source>
        <dbReference type="SAM" id="MobiDB-lite"/>
    </source>
</evidence>
<sequence length="917" mass="98975">MAGNNGWQGVPWHSLTVEEVLKKIEAKLDGQTDEEARRRRERYGENTLEREEGAGPAQLVLKQLRSPLIYLLAAAAAVSLIMEHYIDAGFIFGVVIINTILGVVQEWRAERALETLHKMAAPRARVVRGGKEQDIEAKAVVPGDILLLIKGDRVAADARLLESDDLKLDESALTGESDPVVKKAEQLEKSKMLSERTNMLWMSTTVTSGSGLAVVVATGMGTEMGSIAEQVQSAEREATPLQHRIGRLGMYIGIAGVILAAGVFGIGVLRGYDLPTMLLFSVAVAVSAIPEGLPAVISITLALGIQRMAKRNAIIRRLPAVETLGSATVICTDKTGTITKNEMTVTRLLAGGRTYSVTGQGYEPEGDISPEAGQDGEKQKISQESLPEALKTLLRIGMLTNSSRLVQEDKEKWIVEGEPTEGALLVVARKVGLDCVQLKESYPKRDEIPFSSELKYMATLHTSPDNVKTVLCVKGAPERIMEFCSRIIEDDRKTMLDEEKKKTIGEINQAFAKLGLRVLAGASRDMPVGQEKIEPSEVERDLTFAGLWGMVDPPRPEAIEAIKTAKEAGIRVVMLTGDNAVTAATIAKKVGIAEDDDEAMTGKQVEEMSKEELADKVMKAGVFARVSPSHKMTIMEVLKENNQIVAMTGDGINDAPALKGADIGIAMGQTGTEVAREAADMILADDNFASIVNAIEEGRIIFGNLRRVVFYLVATSAAEIVALGGALLIGLPLPLTAVMILWINLVTDGPSDVSLGVEPKHRDVLKRPPRPPEAGIFDWPLIRRVLLLSSVVAAGTLGLFTYSLEKGNIAHAQTVAFTTLAAFQWFQAFNSRSQFLSIFAIGITSNQWLLLGVSIAIILQLGVIYSGLGHTIFKTHPLAAADWLVIVPVASTVLIADEIFKLLGVHGKQSSASAERK</sequence>
<keyword evidence="11 13" id="KW-0472">Membrane</keyword>
<dbReference type="SFLD" id="SFLDF00027">
    <property type="entry name" value="p-type_atpase"/>
    <property type="match status" value="1"/>
</dbReference>
<protein>
    <submittedName>
        <fullName evidence="15">HAD-IC family P-type ATPase</fullName>
    </submittedName>
</protein>
<dbReference type="Gene3D" id="3.40.50.1000">
    <property type="entry name" value="HAD superfamily/HAD-like"/>
    <property type="match status" value="1"/>
</dbReference>
<dbReference type="SUPFAM" id="SSF56784">
    <property type="entry name" value="HAD-like"/>
    <property type="match status" value="1"/>
</dbReference>
<dbReference type="InterPro" id="IPR023298">
    <property type="entry name" value="ATPase_P-typ_TM_dom_sf"/>
</dbReference>
<dbReference type="GO" id="GO:0016887">
    <property type="term" value="F:ATP hydrolysis activity"/>
    <property type="evidence" value="ECO:0007669"/>
    <property type="project" value="InterPro"/>
</dbReference>
<feature type="region of interest" description="Disordered" evidence="12">
    <location>
        <begin position="359"/>
        <end position="382"/>
    </location>
</feature>
<evidence type="ECO:0000256" key="3">
    <source>
        <dbReference type="ARBA" id="ARBA00022475"/>
    </source>
</evidence>
<dbReference type="InterPro" id="IPR006068">
    <property type="entry name" value="ATPase_P-typ_cation-transptr_C"/>
</dbReference>
<feature type="transmembrane region" description="Helical" evidence="13">
    <location>
        <begin position="848"/>
        <end position="868"/>
    </location>
</feature>
<dbReference type="InterPro" id="IPR044492">
    <property type="entry name" value="P_typ_ATPase_HD_dom"/>
</dbReference>
<dbReference type="FunFam" id="3.40.50.1000:FF:000083">
    <property type="entry name" value="Sodium/potassium-transporting ATPase subunit alpha"/>
    <property type="match status" value="1"/>
</dbReference>
<dbReference type="InterPro" id="IPR008250">
    <property type="entry name" value="ATPase_P-typ_transduc_dom_A_sf"/>
</dbReference>
<reference evidence="15" key="1">
    <citation type="journal article" date="2021" name="bioRxiv">
        <title>Unraveling nitrogen, sulfur and carbon metabolic pathways and microbial community transcriptional responses to substrate deprivation and toxicity stresses in a bioreactor mimicking anoxic brackish coastal sediment conditions.</title>
        <authorList>
            <person name="Martins P.D."/>
            <person name="Echeveste M.J."/>
            <person name="Arshad A."/>
            <person name="Kurth J."/>
            <person name="Ouboter H."/>
            <person name="Jetten M.S.M."/>
            <person name="Welte C.U."/>
        </authorList>
    </citation>
    <scope>NUCLEOTIDE SEQUENCE</scope>
    <source>
        <strain evidence="15">MAG_39</strain>
    </source>
</reference>
<dbReference type="EMBL" id="JAIOIV010000110">
    <property type="protein sequence ID" value="MBZ0157299.1"/>
    <property type="molecule type" value="Genomic_DNA"/>
</dbReference>
<dbReference type="InterPro" id="IPR036412">
    <property type="entry name" value="HAD-like_sf"/>
</dbReference>
<dbReference type="GO" id="GO:0005524">
    <property type="term" value="F:ATP binding"/>
    <property type="evidence" value="ECO:0007669"/>
    <property type="project" value="UniProtKB-KW"/>
</dbReference>
<feature type="transmembrane region" description="Helical" evidence="13">
    <location>
        <begin position="708"/>
        <end position="729"/>
    </location>
</feature>
<evidence type="ECO:0000256" key="7">
    <source>
        <dbReference type="ARBA" id="ARBA00022840"/>
    </source>
</evidence>
<keyword evidence="7" id="KW-0067">ATP-binding</keyword>
<evidence type="ECO:0000259" key="14">
    <source>
        <dbReference type="SMART" id="SM00831"/>
    </source>
</evidence>
<dbReference type="InterPro" id="IPR023214">
    <property type="entry name" value="HAD_sf"/>
</dbReference>
<dbReference type="SMART" id="SM00831">
    <property type="entry name" value="Cation_ATPase_N"/>
    <property type="match status" value="1"/>
</dbReference>
<evidence type="ECO:0000256" key="13">
    <source>
        <dbReference type="SAM" id="Phobius"/>
    </source>
</evidence>
<dbReference type="AlphaFoldDB" id="A0A953JEN1"/>
<evidence type="ECO:0000256" key="4">
    <source>
        <dbReference type="ARBA" id="ARBA00022553"/>
    </source>
</evidence>
<evidence type="ECO:0000256" key="5">
    <source>
        <dbReference type="ARBA" id="ARBA00022692"/>
    </source>
</evidence>
<dbReference type="GO" id="GO:0005886">
    <property type="term" value="C:plasma membrane"/>
    <property type="evidence" value="ECO:0007669"/>
    <property type="project" value="UniProtKB-SubCell"/>
</dbReference>
<dbReference type="InterPro" id="IPR023299">
    <property type="entry name" value="ATPase_P-typ_cyto_dom_N"/>
</dbReference>
<feature type="transmembrane region" description="Helical" evidence="13">
    <location>
        <begin position="91"/>
        <end position="109"/>
    </location>
</feature>
<reference evidence="15" key="2">
    <citation type="submission" date="2021-08" db="EMBL/GenBank/DDBJ databases">
        <authorList>
            <person name="Dalcin Martins P."/>
        </authorList>
    </citation>
    <scope>NUCLEOTIDE SEQUENCE</scope>
    <source>
        <strain evidence="15">MAG_39</strain>
    </source>
</reference>
<keyword evidence="5 13" id="KW-0812">Transmembrane</keyword>
<accession>A0A953JEN1</accession>
<evidence type="ECO:0000256" key="11">
    <source>
        <dbReference type="ARBA" id="ARBA00023136"/>
    </source>
</evidence>
<dbReference type="SUPFAM" id="SSF81660">
    <property type="entry name" value="Metal cation-transporting ATPase, ATP-binding domain N"/>
    <property type="match status" value="1"/>
</dbReference>
<feature type="transmembrane region" description="Helical" evidence="13">
    <location>
        <begin position="880"/>
        <end position="900"/>
    </location>
</feature>
<dbReference type="PANTHER" id="PTHR43294:SF21">
    <property type="entry name" value="CATION TRANSPORTING ATPASE"/>
    <property type="match status" value="1"/>
</dbReference>
<dbReference type="PRINTS" id="PR00119">
    <property type="entry name" value="CATATPASE"/>
</dbReference>
<dbReference type="PANTHER" id="PTHR43294">
    <property type="entry name" value="SODIUM/POTASSIUM-TRANSPORTING ATPASE SUBUNIT ALPHA"/>
    <property type="match status" value="1"/>
</dbReference>
<name>A0A953JEN1_9BACT</name>
<dbReference type="Pfam" id="PF00689">
    <property type="entry name" value="Cation_ATPase_C"/>
    <property type="match status" value="1"/>
</dbReference>
<keyword evidence="8" id="KW-0460">Magnesium</keyword>
<dbReference type="SUPFAM" id="SSF81653">
    <property type="entry name" value="Calcium ATPase, transduction domain A"/>
    <property type="match status" value="1"/>
</dbReference>
<feature type="domain" description="Cation-transporting P-type ATPase N-terminal" evidence="14">
    <location>
        <begin position="11"/>
        <end position="84"/>
    </location>
</feature>
<dbReference type="InterPro" id="IPR004014">
    <property type="entry name" value="ATPase_P-typ_cation-transptr_N"/>
</dbReference>
<dbReference type="SFLD" id="SFLDG00002">
    <property type="entry name" value="C1.7:_P-type_atpase_like"/>
    <property type="match status" value="1"/>
</dbReference>
<keyword evidence="10 13" id="KW-1133">Transmembrane helix</keyword>
<evidence type="ECO:0000313" key="16">
    <source>
        <dbReference type="Proteomes" id="UP000705867"/>
    </source>
</evidence>
<dbReference type="InterPro" id="IPR050510">
    <property type="entry name" value="Cation_transp_ATPase_P-type"/>
</dbReference>
<dbReference type="Pfam" id="PF08282">
    <property type="entry name" value="Hydrolase_3"/>
    <property type="match status" value="1"/>
</dbReference>
<dbReference type="Proteomes" id="UP000705867">
    <property type="component" value="Unassembled WGS sequence"/>
</dbReference>
<gene>
    <name evidence="15" type="ORF">K8I29_13950</name>
</gene>
<dbReference type="PROSITE" id="PS00154">
    <property type="entry name" value="ATPASE_E1_E2"/>
    <property type="match status" value="1"/>
</dbReference>
<dbReference type="InterPro" id="IPR001757">
    <property type="entry name" value="P_typ_ATPase"/>
</dbReference>
<proteinExistence type="inferred from homology"/>
<dbReference type="Pfam" id="PF13246">
    <property type="entry name" value="Cation_ATPase"/>
    <property type="match status" value="1"/>
</dbReference>
<feature type="transmembrane region" description="Helical" evidence="13">
    <location>
        <begin position="785"/>
        <end position="804"/>
    </location>
</feature>
<dbReference type="Pfam" id="PF00122">
    <property type="entry name" value="E1-E2_ATPase"/>
    <property type="match status" value="1"/>
</dbReference>
<feature type="transmembrane region" description="Helical" evidence="13">
    <location>
        <begin position="248"/>
        <end position="272"/>
    </location>
</feature>